<dbReference type="AlphaFoldDB" id="A0A2V1ANY3"/>
<dbReference type="Gene3D" id="3.55.40.20">
    <property type="entry name" value="Iron/manganese superoxide dismutase, C-terminal domain"/>
    <property type="match status" value="1"/>
</dbReference>
<feature type="region of interest" description="Disordered" evidence="2">
    <location>
        <begin position="243"/>
        <end position="274"/>
    </location>
</feature>
<dbReference type="GeneID" id="37007075"/>
<name>A0A2V1ANY3_9ASCO</name>
<accession>A0A2V1ANY3</accession>
<dbReference type="EMBL" id="PKFO01000003">
    <property type="protein sequence ID" value="PVH19967.1"/>
    <property type="molecule type" value="Genomic_DNA"/>
</dbReference>
<dbReference type="SUPFAM" id="SSF54719">
    <property type="entry name" value="Fe,Mn superoxide dismutase (SOD), C-terminal domain"/>
    <property type="match status" value="1"/>
</dbReference>
<organism evidence="4 5">
    <name type="scientific">Candidozyma haemuli</name>
    <dbReference type="NCBI Taxonomy" id="45357"/>
    <lineage>
        <taxon>Eukaryota</taxon>
        <taxon>Fungi</taxon>
        <taxon>Dikarya</taxon>
        <taxon>Ascomycota</taxon>
        <taxon>Saccharomycotina</taxon>
        <taxon>Pichiomycetes</taxon>
        <taxon>Metschnikowiaceae</taxon>
        <taxon>Candidozyma</taxon>
    </lineage>
</organism>
<dbReference type="VEuPathDB" id="FungiDB:CXQ85_001744"/>
<keyword evidence="5" id="KW-1185">Reference proteome</keyword>
<dbReference type="GO" id="GO:0046872">
    <property type="term" value="F:metal ion binding"/>
    <property type="evidence" value="ECO:0007669"/>
    <property type="project" value="InterPro"/>
</dbReference>
<feature type="domain" description="Manganese/iron superoxide dismutase C-terminal" evidence="3">
    <location>
        <begin position="282"/>
        <end position="337"/>
    </location>
</feature>
<dbReference type="InterPro" id="IPR036314">
    <property type="entry name" value="SOD_C_sf"/>
</dbReference>
<comment type="function">
    <text evidence="1">Component of the mitochondrial ribosome (mitoribosome), a dedicated translation machinery responsible for the synthesis of mitochondrial genome-encoded proteins, including at least some of the essential transmembrane subunits of the mitochondrial respiratory chain. The mitoribosomes are attached to the mitochondrial inner membrane and translation products are cotranslationally integrated into the membrane.</text>
</comment>
<reference evidence="4 5" key="1">
    <citation type="submission" date="2017-12" db="EMBL/GenBank/DDBJ databases">
        <title>Genome Sequence of a Multidrug-Resistant Candida haemulonii Isolate from a Patient with Chronic Leg Ulcers in Israel.</title>
        <authorList>
            <person name="Chow N.A."/>
            <person name="Gade L."/>
            <person name="Batra D."/>
            <person name="Rowe L.A."/>
            <person name="Ben-Ami R."/>
            <person name="Loparev V.N."/>
            <person name="Litvintseva A.P."/>
        </authorList>
    </citation>
    <scope>NUCLEOTIDE SEQUENCE [LARGE SCALE GENOMIC DNA]</scope>
    <source>
        <strain evidence="4 5">B11899</strain>
    </source>
</reference>
<feature type="compositionally biased region" description="Acidic residues" evidence="2">
    <location>
        <begin position="257"/>
        <end position="267"/>
    </location>
</feature>
<evidence type="ECO:0000256" key="1">
    <source>
        <dbReference type="ARBA" id="ARBA00037226"/>
    </source>
</evidence>
<proteinExistence type="predicted"/>
<gene>
    <name evidence="4" type="ORF">CXQ85_001744</name>
</gene>
<dbReference type="RefSeq" id="XP_025340907.1">
    <property type="nucleotide sequence ID" value="XM_025485442.1"/>
</dbReference>
<feature type="compositionally biased region" description="Basic and acidic residues" evidence="2">
    <location>
        <begin position="243"/>
        <end position="256"/>
    </location>
</feature>
<dbReference type="PANTHER" id="PTHR43595">
    <property type="entry name" value="37S RIBOSOMAL PROTEIN S26, MITOCHONDRIAL"/>
    <property type="match status" value="1"/>
</dbReference>
<dbReference type="GO" id="GO:0005737">
    <property type="term" value="C:cytoplasm"/>
    <property type="evidence" value="ECO:0007669"/>
    <property type="project" value="TreeGrafter"/>
</dbReference>
<sequence>MFRLASATSSALSRGVNRRLVRSVSYLLPSISTLENIKLANKGFEGLFTAETLDQLWFQQGQAIIDKLNSELNSKVIANAPADLAGLITLSFSNPDLQDIYEEASKLHNLQFVMESISPSGANAIGKPDASALLETPTTKTEFTNEPTQAELREWIIDSFGSIAEFRALLLNSAKGIKGNGLTWLVAQATYSETARKASSGISSPETSFNKLAVMNTYNAGTIDDTLRSGQITKLKEQEQAKKEALKKRQQERSEIEGTEVEPEAEVESQASKQDANFLGTIEEAEEAFSFSDRKLMPLLAIDASMKFYVPDYGVFGKAKYLDNVWDCINWDVVATRTPKRFKPSIAFDN</sequence>
<dbReference type="Pfam" id="PF02777">
    <property type="entry name" value="Sod_Fe_C"/>
    <property type="match status" value="1"/>
</dbReference>
<dbReference type="STRING" id="45357.A0A2V1ANY3"/>
<comment type="caution">
    <text evidence="4">The sequence shown here is derived from an EMBL/GenBank/DDBJ whole genome shotgun (WGS) entry which is preliminary data.</text>
</comment>
<dbReference type="PANTHER" id="PTHR43595:SF1">
    <property type="entry name" value="SMALL RIBOSOMAL SUBUNIT PROTEIN MS43"/>
    <property type="match status" value="1"/>
</dbReference>
<evidence type="ECO:0000256" key="2">
    <source>
        <dbReference type="SAM" id="MobiDB-lite"/>
    </source>
</evidence>
<protein>
    <recommendedName>
        <fullName evidence="3">Manganese/iron superoxide dismutase C-terminal domain-containing protein</fullName>
    </recommendedName>
</protein>
<dbReference type="Proteomes" id="UP000244309">
    <property type="component" value="Unassembled WGS sequence"/>
</dbReference>
<dbReference type="InterPro" id="IPR019832">
    <property type="entry name" value="Mn/Fe_SOD_C"/>
</dbReference>
<dbReference type="OrthoDB" id="275227at2759"/>
<dbReference type="GO" id="GO:0004784">
    <property type="term" value="F:superoxide dismutase activity"/>
    <property type="evidence" value="ECO:0007669"/>
    <property type="project" value="InterPro"/>
</dbReference>
<evidence type="ECO:0000259" key="3">
    <source>
        <dbReference type="Pfam" id="PF02777"/>
    </source>
</evidence>
<evidence type="ECO:0000313" key="4">
    <source>
        <dbReference type="EMBL" id="PVH19967.1"/>
    </source>
</evidence>
<evidence type="ECO:0000313" key="5">
    <source>
        <dbReference type="Proteomes" id="UP000244309"/>
    </source>
</evidence>